<comment type="caution">
    <text evidence="2">The sequence shown here is derived from an EMBL/GenBank/DDBJ whole genome shotgun (WGS) entry which is preliminary data.</text>
</comment>
<sequence length="346" mass="40249">MIPFLMTAQVKEEANGCAKTLQTARKTYEQGRIEEIPGLLDECLRGGFNEQEKVEAYRLLTLANLYFDEKEKAQESMLKMLKIDPEYEINPVVDPPEFINLYKMFRTNPVYLFGGMLGVNFTRPNVLMNYSLDNPELTDATYRMRAGYQVGLVFEFYLSKKISVQTGPQFNRLSYEYQESKLGFVTENFIENQNRISLPVTFKYEFNGEKYKPYIRLGAEFSYLMSAEANVERFDSLNTEDGNRGVRGPSVDLSDQRVSMNWSLIGGAGVRMKDVLGKGYLFVDFRYSYGMWNIVNTENRYNNAELKYDYTHLDDDLKLNNFMLSIGYTVPVYRPKLKKRKKDIVY</sequence>
<evidence type="ECO:0000259" key="1">
    <source>
        <dbReference type="Pfam" id="PF13568"/>
    </source>
</evidence>
<dbReference type="Proteomes" id="UP000559010">
    <property type="component" value="Unassembled WGS sequence"/>
</dbReference>
<name>A0A848J1P6_9BACT</name>
<dbReference type="Pfam" id="PF13568">
    <property type="entry name" value="OMP_b-brl_2"/>
    <property type="match status" value="1"/>
</dbReference>
<gene>
    <name evidence="2" type="ORF">HH304_08620</name>
</gene>
<dbReference type="Gene3D" id="2.40.160.20">
    <property type="match status" value="1"/>
</dbReference>
<evidence type="ECO:0000313" key="3">
    <source>
        <dbReference type="Proteomes" id="UP000559010"/>
    </source>
</evidence>
<feature type="domain" description="Outer membrane protein beta-barrel" evidence="1">
    <location>
        <begin position="113"/>
        <end position="294"/>
    </location>
</feature>
<protein>
    <submittedName>
        <fullName evidence="2">Outer membrane beta-barrel protein</fullName>
    </submittedName>
</protein>
<dbReference type="InterPro" id="IPR025665">
    <property type="entry name" value="Beta-barrel_OMP_2"/>
</dbReference>
<dbReference type="EMBL" id="JABBNU010000005">
    <property type="protein sequence ID" value="NMM48460.1"/>
    <property type="molecule type" value="Genomic_DNA"/>
</dbReference>
<reference evidence="2 3" key="1">
    <citation type="submission" date="2020-04" db="EMBL/GenBank/DDBJ databases">
        <title>Flammeovirgaceae bacterium KN852 isolated from deep sea.</title>
        <authorList>
            <person name="Zhang D.-C."/>
        </authorList>
    </citation>
    <scope>NUCLEOTIDE SEQUENCE [LARGE SCALE GENOMIC DNA]</scope>
    <source>
        <strain evidence="2 3">KN852</strain>
    </source>
</reference>
<evidence type="ECO:0000313" key="2">
    <source>
        <dbReference type="EMBL" id="NMM48460.1"/>
    </source>
</evidence>
<keyword evidence="3" id="KW-1185">Reference proteome</keyword>
<accession>A0A848J1P6</accession>
<proteinExistence type="predicted"/>
<organism evidence="2 3">
    <name type="scientific">Marinigracilibium pacificum</name>
    <dbReference type="NCBI Taxonomy" id="2729599"/>
    <lineage>
        <taxon>Bacteria</taxon>
        <taxon>Pseudomonadati</taxon>
        <taxon>Bacteroidota</taxon>
        <taxon>Cytophagia</taxon>
        <taxon>Cytophagales</taxon>
        <taxon>Flammeovirgaceae</taxon>
        <taxon>Marinigracilibium</taxon>
    </lineage>
</organism>
<dbReference type="AlphaFoldDB" id="A0A848J1P6"/>
<dbReference type="RefSeq" id="WP_169680266.1">
    <property type="nucleotide sequence ID" value="NZ_JABBNU010000005.1"/>
</dbReference>